<evidence type="ECO:0000313" key="4">
    <source>
        <dbReference type="EMBL" id="KAK9137247.1"/>
    </source>
</evidence>
<keyword evidence="5" id="KW-1185">Reference proteome</keyword>
<feature type="compositionally biased region" description="Low complexity" evidence="2">
    <location>
        <begin position="178"/>
        <end position="204"/>
    </location>
</feature>
<dbReference type="PANTHER" id="PTHR33155:SF8">
    <property type="entry name" value="PROTEIN FANTASTIC FOUR 1"/>
    <property type="match status" value="1"/>
</dbReference>
<evidence type="ECO:0000259" key="3">
    <source>
        <dbReference type="Pfam" id="PF11250"/>
    </source>
</evidence>
<dbReference type="InterPro" id="IPR046431">
    <property type="entry name" value="FAF_dom"/>
</dbReference>
<feature type="region of interest" description="Disordered" evidence="2">
    <location>
        <begin position="118"/>
        <end position="138"/>
    </location>
</feature>
<feature type="region of interest" description="Disordered" evidence="2">
    <location>
        <begin position="291"/>
        <end position="316"/>
    </location>
</feature>
<feature type="region of interest" description="Disordered" evidence="2">
    <location>
        <begin position="83"/>
        <end position="105"/>
    </location>
</feature>
<accession>A0AAP0JNG9</accession>
<dbReference type="Pfam" id="PF11250">
    <property type="entry name" value="FAF"/>
    <property type="match status" value="1"/>
</dbReference>
<dbReference type="PANTHER" id="PTHR33155">
    <property type="entry name" value="FANTASTIC FOUR-LIKE PROTEIN (DUF3049)"/>
    <property type="match status" value="1"/>
</dbReference>
<dbReference type="InterPro" id="IPR021410">
    <property type="entry name" value="FAF"/>
</dbReference>
<sequence length="362" mass="40182">MSSAVCHGLKSRLEPRFVEPRTMGLKVVAGNPNFLQPTAWERRGPLSSNSDSYYDEGNIESNVTTITSNTNSNMTSDNLCKCKSDNDSDNGDRKDTTSKLSSGGDMGGWSFIQALTTNKSSSTSSPVSMEEKKEEKQQLKKLYVHPLNKQSSIKLSHKSLEYCTENLGCETGSTTSEDIDFSSISSPSSPSSSSCSSDSESFKSPTRQRRRRALWHEMKDNSTSFPPPLTSITGSNRLNIRPYREGGRLVMKAAVIPSCHTNFLAERHHGRLILRFQRNSPSSFDYESAAIEGEEKQSHQQQGEEHEVGEENHLGEEDIDGIKCNVEVGMGMRKFQRQSRCMEGGKNKGLLLWEPPHLVATS</sequence>
<dbReference type="EMBL" id="JBBNAE010000003">
    <property type="protein sequence ID" value="KAK9137247.1"/>
    <property type="molecule type" value="Genomic_DNA"/>
</dbReference>
<feature type="compositionally biased region" description="Basic and acidic residues" evidence="2">
    <location>
        <begin position="83"/>
        <end position="97"/>
    </location>
</feature>
<proteinExistence type="inferred from homology"/>
<comment type="caution">
    <text evidence="4">The sequence shown here is derived from an EMBL/GenBank/DDBJ whole genome shotgun (WGS) entry which is preliminary data.</text>
</comment>
<gene>
    <name evidence="4" type="ORF">Sjap_007841</name>
</gene>
<evidence type="ECO:0000313" key="5">
    <source>
        <dbReference type="Proteomes" id="UP001417504"/>
    </source>
</evidence>
<organism evidence="4 5">
    <name type="scientific">Stephania japonica</name>
    <dbReference type="NCBI Taxonomy" id="461633"/>
    <lineage>
        <taxon>Eukaryota</taxon>
        <taxon>Viridiplantae</taxon>
        <taxon>Streptophyta</taxon>
        <taxon>Embryophyta</taxon>
        <taxon>Tracheophyta</taxon>
        <taxon>Spermatophyta</taxon>
        <taxon>Magnoliopsida</taxon>
        <taxon>Ranunculales</taxon>
        <taxon>Menispermaceae</taxon>
        <taxon>Menispermoideae</taxon>
        <taxon>Cissampelideae</taxon>
        <taxon>Stephania</taxon>
    </lineage>
</organism>
<evidence type="ECO:0000256" key="2">
    <source>
        <dbReference type="SAM" id="MobiDB-lite"/>
    </source>
</evidence>
<feature type="compositionally biased region" description="Basic and acidic residues" evidence="2">
    <location>
        <begin position="293"/>
        <end position="316"/>
    </location>
</feature>
<protein>
    <recommendedName>
        <fullName evidence="3">FAF domain-containing protein</fullName>
    </recommendedName>
</protein>
<feature type="region of interest" description="Disordered" evidence="2">
    <location>
        <begin position="178"/>
        <end position="210"/>
    </location>
</feature>
<reference evidence="4 5" key="1">
    <citation type="submission" date="2024-01" db="EMBL/GenBank/DDBJ databases">
        <title>Genome assemblies of Stephania.</title>
        <authorList>
            <person name="Yang L."/>
        </authorList>
    </citation>
    <scope>NUCLEOTIDE SEQUENCE [LARGE SCALE GENOMIC DNA]</scope>
    <source>
        <strain evidence="4">QJT</strain>
        <tissue evidence="4">Leaf</tissue>
    </source>
</reference>
<name>A0AAP0JNG9_9MAGN</name>
<evidence type="ECO:0000256" key="1">
    <source>
        <dbReference type="ARBA" id="ARBA00008690"/>
    </source>
</evidence>
<feature type="compositionally biased region" description="Basic and acidic residues" evidence="2">
    <location>
        <begin position="129"/>
        <end position="138"/>
    </location>
</feature>
<feature type="domain" description="FAF" evidence="3">
    <location>
        <begin position="224"/>
        <end position="276"/>
    </location>
</feature>
<dbReference type="Proteomes" id="UP001417504">
    <property type="component" value="Unassembled WGS sequence"/>
</dbReference>
<comment type="similarity">
    <text evidence="1">Belongs to the fantastic four family.</text>
</comment>
<dbReference type="AlphaFoldDB" id="A0AAP0JNG9"/>